<evidence type="ECO:0000259" key="1">
    <source>
        <dbReference type="Pfam" id="PF01370"/>
    </source>
</evidence>
<protein>
    <submittedName>
        <fullName evidence="2">Nucleoside-diphosphate-sugar epimerase</fullName>
    </submittedName>
</protein>
<sequence length="300" mass="32842">MPHLGAVLDRVFIIGFGDIGRRVAAQYRNPDTIVTGLTRHPELAGSTPEEVRMVYGDLDRPATLEGLPTAGALVYYFAPPPAEGISDPRMAVFLEAASHAPPVRVVYISTSGVYGDRAGAWVDETAEPRPETDRARRRLDAEERLRDWGRQQQVPVVILRVGGIYGPGRLPVARLRKGLPVLRESECGATSRIHVEDLVAACRAAAECGQADRIYNVSDDHPGTMTGYFKAVAARLGLPAPPEISMAEAEGRLSEAMLSYLTESRRLDNHRLIEELGVRLRYPDLESGLATIDPARESIR</sequence>
<gene>
    <name evidence="2" type="ORF">SAMN03097708_03004</name>
</gene>
<dbReference type="InterPro" id="IPR001509">
    <property type="entry name" value="Epimerase_deHydtase"/>
</dbReference>
<dbReference type="SUPFAM" id="SSF51735">
    <property type="entry name" value="NAD(P)-binding Rossmann-fold domains"/>
    <property type="match status" value="1"/>
</dbReference>
<dbReference type="Pfam" id="PF01370">
    <property type="entry name" value="Epimerase"/>
    <property type="match status" value="1"/>
</dbReference>
<feature type="domain" description="NAD-dependent epimerase/dehydratase" evidence="1">
    <location>
        <begin position="13"/>
        <end position="217"/>
    </location>
</feature>
<evidence type="ECO:0000313" key="2">
    <source>
        <dbReference type="EMBL" id="SCZ66734.1"/>
    </source>
</evidence>
<dbReference type="CDD" id="cd05266">
    <property type="entry name" value="SDR_a4"/>
    <property type="match status" value="1"/>
</dbReference>
<dbReference type="InterPro" id="IPR036291">
    <property type="entry name" value="NAD(P)-bd_dom_sf"/>
</dbReference>
<dbReference type="EMBL" id="FMWD01000012">
    <property type="protein sequence ID" value="SCZ66734.1"/>
    <property type="molecule type" value="Genomic_DNA"/>
</dbReference>
<dbReference type="STRING" id="415747.SAMN03097708_03004"/>
<dbReference type="GO" id="GO:0004029">
    <property type="term" value="F:aldehyde dehydrogenase (NAD+) activity"/>
    <property type="evidence" value="ECO:0007669"/>
    <property type="project" value="TreeGrafter"/>
</dbReference>
<evidence type="ECO:0000313" key="3">
    <source>
        <dbReference type="Proteomes" id="UP000199648"/>
    </source>
</evidence>
<accession>A0A1G5QXZ0</accession>
<proteinExistence type="predicted"/>
<reference evidence="2 3" key="1">
    <citation type="submission" date="2016-10" db="EMBL/GenBank/DDBJ databases">
        <authorList>
            <person name="de Groot N.N."/>
        </authorList>
    </citation>
    <scope>NUCLEOTIDE SEQUENCE [LARGE SCALE GENOMIC DNA]</scope>
    <source>
        <strain evidence="2 3">HLD2</strain>
    </source>
</reference>
<dbReference type="Proteomes" id="UP000199648">
    <property type="component" value="Unassembled WGS sequence"/>
</dbReference>
<dbReference type="PANTHER" id="PTHR48079:SF6">
    <property type="entry name" value="NAD(P)-BINDING DOMAIN-CONTAINING PROTEIN-RELATED"/>
    <property type="match status" value="1"/>
</dbReference>
<keyword evidence="3" id="KW-1185">Reference proteome</keyword>
<dbReference type="AlphaFoldDB" id="A0A1G5QXZ0"/>
<dbReference type="GO" id="GO:0005737">
    <property type="term" value="C:cytoplasm"/>
    <property type="evidence" value="ECO:0007669"/>
    <property type="project" value="TreeGrafter"/>
</dbReference>
<dbReference type="InterPro" id="IPR051783">
    <property type="entry name" value="NAD(P)-dependent_oxidoreduct"/>
</dbReference>
<name>A0A1G5QXZ0_9GAMM</name>
<organism evidence="2 3">
    <name type="scientific">Thiohalomonas denitrificans</name>
    <dbReference type="NCBI Taxonomy" id="415747"/>
    <lineage>
        <taxon>Bacteria</taxon>
        <taxon>Pseudomonadati</taxon>
        <taxon>Pseudomonadota</taxon>
        <taxon>Gammaproteobacteria</taxon>
        <taxon>Thiohalomonadales</taxon>
        <taxon>Thiohalomonadaceae</taxon>
        <taxon>Thiohalomonas</taxon>
    </lineage>
</organism>
<dbReference type="PANTHER" id="PTHR48079">
    <property type="entry name" value="PROTEIN YEEZ"/>
    <property type="match status" value="1"/>
</dbReference>
<dbReference type="Gene3D" id="3.40.50.720">
    <property type="entry name" value="NAD(P)-binding Rossmann-like Domain"/>
    <property type="match status" value="1"/>
</dbReference>